<protein>
    <submittedName>
        <fullName evidence="1">Uncharacterized protein</fullName>
    </submittedName>
</protein>
<gene>
    <name evidence="1" type="ORF">KC19_4G083400</name>
</gene>
<reference evidence="1" key="1">
    <citation type="submission" date="2020-06" db="EMBL/GenBank/DDBJ databases">
        <title>WGS assembly of Ceratodon purpureus strain R40.</title>
        <authorList>
            <person name="Carey S.B."/>
            <person name="Jenkins J."/>
            <person name="Shu S."/>
            <person name="Lovell J.T."/>
            <person name="Sreedasyam A."/>
            <person name="Maumus F."/>
            <person name="Tiley G.P."/>
            <person name="Fernandez-Pozo N."/>
            <person name="Barry K."/>
            <person name="Chen C."/>
            <person name="Wang M."/>
            <person name="Lipzen A."/>
            <person name="Daum C."/>
            <person name="Saski C.A."/>
            <person name="Payton A.C."/>
            <person name="Mcbreen J.C."/>
            <person name="Conrad R.E."/>
            <person name="Kollar L.M."/>
            <person name="Olsson S."/>
            <person name="Huttunen S."/>
            <person name="Landis J.B."/>
            <person name="Wickett N.J."/>
            <person name="Johnson M.G."/>
            <person name="Rensing S.A."/>
            <person name="Grimwood J."/>
            <person name="Schmutz J."/>
            <person name="Mcdaniel S.F."/>
        </authorList>
    </citation>
    <scope>NUCLEOTIDE SEQUENCE</scope>
    <source>
        <strain evidence="1">R40</strain>
    </source>
</reference>
<dbReference type="AlphaFoldDB" id="A0A8T0I6D4"/>
<sequence>MITPASNSQHSCSIRLKRYNLRIHSFPIPANSNTQKTSSHATTAFPCMRNQITPRQEPVLSILAAIAHPRIIVTTSTVQLIIHIPRSNTDRLHANDHLHNSTTIKLPPLRSRVNTSTH</sequence>
<evidence type="ECO:0000313" key="2">
    <source>
        <dbReference type="Proteomes" id="UP000822688"/>
    </source>
</evidence>
<proteinExistence type="predicted"/>
<keyword evidence="2" id="KW-1185">Reference proteome</keyword>
<accession>A0A8T0I6D4</accession>
<dbReference type="Proteomes" id="UP000822688">
    <property type="component" value="Chromosome 4"/>
</dbReference>
<evidence type="ECO:0000313" key="1">
    <source>
        <dbReference type="EMBL" id="KAG0579230.1"/>
    </source>
</evidence>
<name>A0A8T0I6D4_CERPU</name>
<comment type="caution">
    <text evidence="1">The sequence shown here is derived from an EMBL/GenBank/DDBJ whole genome shotgun (WGS) entry which is preliminary data.</text>
</comment>
<organism evidence="1 2">
    <name type="scientific">Ceratodon purpureus</name>
    <name type="common">Fire moss</name>
    <name type="synonym">Dicranum purpureum</name>
    <dbReference type="NCBI Taxonomy" id="3225"/>
    <lineage>
        <taxon>Eukaryota</taxon>
        <taxon>Viridiplantae</taxon>
        <taxon>Streptophyta</taxon>
        <taxon>Embryophyta</taxon>
        <taxon>Bryophyta</taxon>
        <taxon>Bryophytina</taxon>
        <taxon>Bryopsida</taxon>
        <taxon>Dicranidae</taxon>
        <taxon>Pseudoditrichales</taxon>
        <taxon>Ditrichaceae</taxon>
        <taxon>Ceratodon</taxon>
    </lineage>
</organism>
<dbReference type="EMBL" id="CM026424">
    <property type="protein sequence ID" value="KAG0579230.1"/>
    <property type="molecule type" value="Genomic_DNA"/>
</dbReference>